<dbReference type="CDD" id="cd22857">
    <property type="entry name" value="WDR74"/>
    <property type="match status" value="1"/>
</dbReference>
<proteinExistence type="predicted"/>
<sequence>MPRTTTVELPGCPPIRALTFDILGLIKVIESSSAVTEEAAADGSNKPKVVTPANTPKIVEKWGEPDASRCILNASINDSKSDPLLAVARKNGQIEVLNPLNGEICASETLEDNINNPISGLHLFRKENSGLSSRSCSLLTCTEKGNVVLRSLEIGGPVAGSNDDSRKAWNVCSAGNIFCSAVDGTEKYAVFGGKGVEINVWDLESCSKIWNAKSPKKDSLDIFTPTWFTAATFLSKDDHRKIVTGTNSHQVRLYDISAQRRPVISFAFRATAIKSVTEDLDGHTIYFGTGGGDLASVDMRTGKVLGSFIGGSSGSIRSIVRHPEFPIIASCGLDRCLRFWDIKTRQPLAAVFLKQILTKVVFDSNFCDKGTITAATDQPEKEQENKEEDEDLSVRRKRSSRENDQEKQLKPKQKKPVQQEVDDNDDGEQEKQLKPKKKKNKNVQQEVEDDLDDEQEKQLKPKKKQQPLQQEVDGDDDNEQEKPMSEDEDALLPLKRKKASEKSEQKQKLKAKKKKKRVPQEDD</sequence>
<evidence type="ECO:0000256" key="1">
    <source>
        <dbReference type="ARBA" id="ARBA00022574"/>
    </source>
</evidence>
<evidence type="ECO:0000313" key="6">
    <source>
        <dbReference type="Proteomes" id="UP001177140"/>
    </source>
</evidence>
<protein>
    <recommendedName>
        <fullName evidence="7">WD repeat-containing protein 74</fullName>
    </recommendedName>
</protein>
<dbReference type="InterPro" id="IPR015943">
    <property type="entry name" value="WD40/YVTN_repeat-like_dom_sf"/>
</dbReference>
<organism evidence="5 6">
    <name type="scientific">Papaver nudicaule</name>
    <name type="common">Iceland poppy</name>
    <dbReference type="NCBI Taxonomy" id="74823"/>
    <lineage>
        <taxon>Eukaryota</taxon>
        <taxon>Viridiplantae</taxon>
        <taxon>Streptophyta</taxon>
        <taxon>Embryophyta</taxon>
        <taxon>Tracheophyta</taxon>
        <taxon>Spermatophyta</taxon>
        <taxon>Magnoliopsida</taxon>
        <taxon>Ranunculales</taxon>
        <taxon>Papaveraceae</taxon>
        <taxon>Papaveroideae</taxon>
        <taxon>Papaver</taxon>
    </lineage>
</organism>
<dbReference type="PANTHER" id="PTHR16038">
    <property type="entry name" value="NOP SEVEN ASSOCIATED PROTEIN 1"/>
    <property type="match status" value="1"/>
</dbReference>
<dbReference type="InterPro" id="IPR019775">
    <property type="entry name" value="WD40_repeat_CS"/>
</dbReference>
<dbReference type="SUPFAM" id="SSF50998">
    <property type="entry name" value="Quinoprotein alcohol dehydrogenase-like"/>
    <property type="match status" value="1"/>
</dbReference>
<evidence type="ECO:0000256" key="4">
    <source>
        <dbReference type="SAM" id="MobiDB-lite"/>
    </source>
</evidence>
<accession>A0AA41SE47</accession>
<evidence type="ECO:0000256" key="2">
    <source>
        <dbReference type="ARBA" id="ARBA00022737"/>
    </source>
</evidence>
<dbReference type="PROSITE" id="PS00678">
    <property type="entry name" value="WD_REPEATS_1"/>
    <property type="match status" value="1"/>
</dbReference>
<feature type="compositionally biased region" description="Basic residues" evidence="4">
    <location>
        <begin position="508"/>
        <end position="517"/>
    </location>
</feature>
<evidence type="ECO:0000256" key="3">
    <source>
        <dbReference type="PROSITE-ProRule" id="PRU00221"/>
    </source>
</evidence>
<comment type="caution">
    <text evidence="5">The sequence shown here is derived from an EMBL/GenBank/DDBJ whole genome shotgun (WGS) entry which is preliminary data.</text>
</comment>
<dbReference type="PROSITE" id="PS50082">
    <property type="entry name" value="WD_REPEATS_2"/>
    <property type="match status" value="1"/>
</dbReference>
<dbReference type="PANTHER" id="PTHR16038:SF4">
    <property type="entry name" value="WD REPEAT-CONTAINING PROTEIN 74"/>
    <property type="match status" value="1"/>
</dbReference>
<dbReference type="Proteomes" id="UP001177140">
    <property type="component" value="Unassembled WGS sequence"/>
</dbReference>
<dbReference type="GO" id="GO:0005730">
    <property type="term" value="C:nucleolus"/>
    <property type="evidence" value="ECO:0007669"/>
    <property type="project" value="InterPro"/>
</dbReference>
<keyword evidence="6" id="KW-1185">Reference proteome</keyword>
<dbReference type="InterPro" id="IPR011047">
    <property type="entry name" value="Quinoprotein_ADH-like_sf"/>
</dbReference>
<dbReference type="EMBL" id="JAJJMA010182643">
    <property type="protein sequence ID" value="MCL7037734.1"/>
    <property type="molecule type" value="Genomic_DNA"/>
</dbReference>
<evidence type="ECO:0000313" key="5">
    <source>
        <dbReference type="EMBL" id="MCL7037734.1"/>
    </source>
</evidence>
<feature type="compositionally biased region" description="Basic and acidic residues" evidence="4">
    <location>
        <begin position="400"/>
        <end position="409"/>
    </location>
</feature>
<keyword evidence="2" id="KW-0677">Repeat</keyword>
<dbReference type="InterPro" id="IPR037379">
    <property type="entry name" value="WDR74/Nsa1"/>
</dbReference>
<dbReference type="InterPro" id="IPR001680">
    <property type="entry name" value="WD40_rpt"/>
</dbReference>
<gene>
    <name evidence="5" type="ORF">MKW94_026016</name>
</gene>
<feature type="region of interest" description="Disordered" evidence="4">
    <location>
        <begin position="373"/>
        <end position="523"/>
    </location>
</feature>
<feature type="compositionally biased region" description="Acidic residues" evidence="4">
    <location>
        <begin position="446"/>
        <end position="455"/>
    </location>
</feature>
<keyword evidence="1 3" id="KW-0853">WD repeat</keyword>
<reference evidence="5" key="1">
    <citation type="submission" date="2022-03" db="EMBL/GenBank/DDBJ databases">
        <title>A functionally conserved STORR gene fusion in Papaver species that diverged 16.8 million years ago.</title>
        <authorList>
            <person name="Catania T."/>
        </authorList>
    </citation>
    <scope>NUCLEOTIDE SEQUENCE</scope>
    <source>
        <strain evidence="5">S-191538</strain>
    </source>
</reference>
<dbReference type="GO" id="GO:0042273">
    <property type="term" value="P:ribosomal large subunit biogenesis"/>
    <property type="evidence" value="ECO:0007669"/>
    <property type="project" value="InterPro"/>
</dbReference>
<name>A0AA41SE47_PAPNU</name>
<dbReference type="GO" id="GO:0030687">
    <property type="term" value="C:preribosome, large subunit precursor"/>
    <property type="evidence" value="ECO:0007669"/>
    <property type="project" value="TreeGrafter"/>
</dbReference>
<dbReference type="Gene3D" id="2.130.10.10">
    <property type="entry name" value="YVTN repeat-like/Quinoprotein amine dehydrogenase"/>
    <property type="match status" value="1"/>
</dbReference>
<evidence type="ECO:0008006" key="7">
    <source>
        <dbReference type="Google" id="ProtNLM"/>
    </source>
</evidence>
<dbReference type="AlphaFoldDB" id="A0AA41SE47"/>
<feature type="repeat" description="WD" evidence="3">
    <location>
        <begin position="309"/>
        <end position="350"/>
    </location>
</feature>
<dbReference type="SMART" id="SM00320">
    <property type="entry name" value="WD40"/>
    <property type="match status" value="2"/>
</dbReference>